<dbReference type="Pfam" id="PF03466">
    <property type="entry name" value="LysR_substrate"/>
    <property type="match status" value="1"/>
</dbReference>
<evidence type="ECO:0000256" key="4">
    <source>
        <dbReference type="ARBA" id="ARBA00023163"/>
    </source>
</evidence>
<dbReference type="PROSITE" id="PS50931">
    <property type="entry name" value="HTH_LYSR"/>
    <property type="match status" value="1"/>
</dbReference>
<dbReference type="AlphaFoldDB" id="A0A4R6TLN7"/>
<evidence type="ECO:0000313" key="7">
    <source>
        <dbReference type="Proteomes" id="UP000295468"/>
    </source>
</evidence>
<feature type="domain" description="HTH lysR-type" evidence="5">
    <location>
        <begin position="8"/>
        <end position="65"/>
    </location>
</feature>
<dbReference type="Proteomes" id="UP000295468">
    <property type="component" value="Unassembled WGS sequence"/>
</dbReference>
<comment type="caution">
    <text evidence="6">The sequence shown here is derived from an EMBL/GenBank/DDBJ whole genome shotgun (WGS) entry which is preliminary data.</text>
</comment>
<evidence type="ECO:0000256" key="3">
    <source>
        <dbReference type="ARBA" id="ARBA00023125"/>
    </source>
</evidence>
<proteinExistence type="inferred from homology"/>
<keyword evidence="2" id="KW-0805">Transcription regulation</keyword>
<dbReference type="InterPro" id="IPR000847">
    <property type="entry name" value="LysR_HTH_N"/>
</dbReference>
<accession>A0A4R6TLN7</accession>
<dbReference type="Gene3D" id="1.10.10.10">
    <property type="entry name" value="Winged helix-like DNA-binding domain superfamily/Winged helix DNA-binding domain"/>
    <property type="match status" value="1"/>
</dbReference>
<reference evidence="6 7" key="1">
    <citation type="submission" date="2019-03" db="EMBL/GenBank/DDBJ databases">
        <title>Genomic Encyclopedia of Archaeal and Bacterial Type Strains, Phase II (KMG-II): from individual species to whole genera.</title>
        <authorList>
            <person name="Goeker M."/>
        </authorList>
    </citation>
    <scope>NUCLEOTIDE SEQUENCE [LARGE SCALE GENOMIC DNA]</scope>
    <source>
        <strain evidence="6 7">DSM 18435</strain>
    </source>
</reference>
<dbReference type="EMBL" id="SNYI01000003">
    <property type="protein sequence ID" value="TDQ29071.1"/>
    <property type="molecule type" value="Genomic_DNA"/>
</dbReference>
<dbReference type="InterPro" id="IPR036388">
    <property type="entry name" value="WH-like_DNA-bd_sf"/>
</dbReference>
<protein>
    <submittedName>
        <fullName evidence="6">DNA-binding transcriptional LysR family regulator</fullName>
    </submittedName>
</protein>
<evidence type="ECO:0000313" key="6">
    <source>
        <dbReference type="EMBL" id="TDQ29071.1"/>
    </source>
</evidence>
<dbReference type="PRINTS" id="PR00039">
    <property type="entry name" value="HTHLYSR"/>
</dbReference>
<evidence type="ECO:0000259" key="5">
    <source>
        <dbReference type="PROSITE" id="PS50931"/>
    </source>
</evidence>
<keyword evidence="3 6" id="KW-0238">DNA-binding</keyword>
<dbReference type="PANTHER" id="PTHR30346">
    <property type="entry name" value="TRANSCRIPTIONAL DUAL REGULATOR HCAR-RELATED"/>
    <property type="match status" value="1"/>
</dbReference>
<evidence type="ECO:0000256" key="1">
    <source>
        <dbReference type="ARBA" id="ARBA00009437"/>
    </source>
</evidence>
<dbReference type="RefSeq" id="WP_133644667.1">
    <property type="nucleotide sequence ID" value="NZ_SNYI01000003.1"/>
</dbReference>
<dbReference type="GO" id="GO:0003677">
    <property type="term" value="F:DNA binding"/>
    <property type="evidence" value="ECO:0007669"/>
    <property type="project" value="UniProtKB-KW"/>
</dbReference>
<gene>
    <name evidence="6" type="ORF">CLV82_2521</name>
</gene>
<dbReference type="Gene3D" id="3.40.190.10">
    <property type="entry name" value="Periplasmic binding protein-like II"/>
    <property type="match status" value="2"/>
</dbReference>
<dbReference type="PANTHER" id="PTHR30346:SF28">
    <property type="entry name" value="HTH-TYPE TRANSCRIPTIONAL REGULATOR CYNR"/>
    <property type="match status" value="1"/>
</dbReference>
<sequence>MISKSNQLELRELRSFVVLAGTLHYGRAAEELHLSQSALSQQIMQLERMLGHKLFDRTNRRVALSKAGELLLPEAGRILQQVESSVSSWERTMAGQAGQLNIGFVGSAMQSYLPPLLKSFSASHPEIRFTLEELTNAEQLEGLEHGLIDIAFMRSNRVPEDVQLQSVFTENLCLVLPQDHPLDASSFRDMSQVAEESFVLFPNENSPRYYQQIQNLCADHGFSPRIAHRSIHGPTIFSLVENGMGISIIPNSLRDKQQYKVKFIELTDIPQKTELFAAWKKGNENPALPRFKRAIDLETR</sequence>
<dbReference type="InterPro" id="IPR005119">
    <property type="entry name" value="LysR_subst-bd"/>
</dbReference>
<comment type="similarity">
    <text evidence="1">Belongs to the LysR transcriptional regulatory family.</text>
</comment>
<dbReference type="FunFam" id="1.10.10.10:FF:000001">
    <property type="entry name" value="LysR family transcriptional regulator"/>
    <property type="match status" value="1"/>
</dbReference>
<dbReference type="InterPro" id="IPR036390">
    <property type="entry name" value="WH_DNA-bd_sf"/>
</dbReference>
<evidence type="ECO:0000256" key="2">
    <source>
        <dbReference type="ARBA" id="ARBA00023015"/>
    </source>
</evidence>
<dbReference type="GO" id="GO:0032993">
    <property type="term" value="C:protein-DNA complex"/>
    <property type="evidence" value="ECO:0007669"/>
    <property type="project" value="TreeGrafter"/>
</dbReference>
<dbReference type="GO" id="GO:0003700">
    <property type="term" value="F:DNA-binding transcription factor activity"/>
    <property type="evidence" value="ECO:0007669"/>
    <property type="project" value="InterPro"/>
</dbReference>
<dbReference type="Pfam" id="PF00126">
    <property type="entry name" value="HTH_1"/>
    <property type="match status" value="1"/>
</dbReference>
<dbReference type="OrthoDB" id="9803735at2"/>
<dbReference type="SUPFAM" id="SSF46785">
    <property type="entry name" value="Winged helix' DNA-binding domain"/>
    <property type="match status" value="1"/>
</dbReference>
<organism evidence="6 7">
    <name type="scientific">Zeaxanthinibacter enoshimensis</name>
    <dbReference type="NCBI Taxonomy" id="392009"/>
    <lineage>
        <taxon>Bacteria</taxon>
        <taxon>Pseudomonadati</taxon>
        <taxon>Bacteroidota</taxon>
        <taxon>Flavobacteriia</taxon>
        <taxon>Flavobacteriales</taxon>
        <taxon>Flavobacteriaceae</taxon>
        <taxon>Zeaxanthinibacter</taxon>
    </lineage>
</organism>
<keyword evidence="4" id="KW-0804">Transcription</keyword>
<name>A0A4R6TLN7_9FLAO</name>
<keyword evidence="7" id="KW-1185">Reference proteome</keyword>
<dbReference type="SUPFAM" id="SSF53850">
    <property type="entry name" value="Periplasmic binding protein-like II"/>
    <property type="match status" value="1"/>
</dbReference>